<reference evidence="2" key="1">
    <citation type="submission" date="2017-08" db="EMBL/GenBank/DDBJ databases">
        <title>A dynamic microbial community with high functional redundancy inhabits the cold, oxic subseafloor aquifer.</title>
        <authorList>
            <person name="Tully B.J."/>
            <person name="Wheat C.G."/>
            <person name="Glazer B.T."/>
            <person name="Huber J.A."/>
        </authorList>
    </citation>
    <scope>NUCLEOTIDE SEQUENCE [LARGE SCALE GENOMIC DNA]</scope>
</reference>
<dbReference type="Pfam" id="PF04365">
    <property type="entry name" value="BrnT_toxin"/>
    <property type="match status" value="1"/>
</dbReference>
<comment type="caution">
    <text evidence="1">The sequence shown here is derived from an EMBL/GenBank/DDBJ whole genome shotgun (WGS) entry which is preliminary data.</text>
</comment>
<dbReference type="Gene3D" id="3.10.450.530">
    <property type="entry name" value="Ribonuclease toxin, BrnT, of type II toxin-antitoxin system"/>
    <property type="match status" value="1"/>
</dbReference>
<gene>
    <name evidence="1" type="ORF">COA71_01135</name>
</gene>
<protein>
    <recommendedName>
        <fullName evidence="3">BrnT family toxin</fullName>
    </recommendedName>
</protein>
<dbReference type="AlphaFoldDB" id="A0A2A5CHZ7"/>
<evidence type="ECO:0000313" key="2">
    <source>
        <dbReference type="Proteomes" id="UP000228987"/>
    </source>
</evidence>
<dbReference type="Proteomes" id="UP000228987">
    <property type="component" value="Unassembled WGS sequence"/>
</dbReference>
<evidence type="ECO:0000313" key="1">
    <source>
        <dbReference type="EMBL" id="PCJ43507.1"/>
    </source>
</evidence>
<organism evidence="1 2">
    <name type="scientific">SAR86 cluster bacterium</name>
    <dbReference type="NCBI Taxonomy" id="2030880"/>
    <lineage>
        <taxon>Bacteria</taxon>
        <taxon>Pseudomonadati</taxon>
        <taxon>Pseudomonadota</taxon>
        <taxon>Gammaproteobacteria</taxon>
        <taxon>SAR86 cluster</taxon>
    </lineage>
</organism>
<dbReference type="InterPro" id="IPR038573">
    <property type="entry name" value="BrnT_sf"/>
</dbReference>
<name>A0A2A5CHZ7_9GAMM</name>
<accession>A0A2A5CHZ7</accession>
<evidence type="ECO:0008006" key="3">
    <source>
        <dbReference type="Google" id="ProtNLM"/>
    </source>
</evidence>
<sequence length="91" mass="10957">MSISYDPTKNQQNIEERGLSFDLVTELDWDTAWIYEDERNDYGEARFAAYSMLGERLHFICFSEIEKGIRVISFRKANRREVKRYEQQTHN</sequence>
<dbReference type="EMBL" id="NVWI01000001">
    <property type="protein sequence ID" value="PCJ43507.1"/>
    <property type="molecule type" value="Genomic_DNA"/>
</dbReference>
<dbReference type="InterPro" id="IPR007460">
    <property type="entry name" value="BrnT_toxin"/>
</dbReference>
<proteinExistence type="predicted"/>